<dbReference type="AlphaFoldDB" id="A0A2T4U1C6"/>
<feature type="compositionally biased region" description="Basic and acidic residues" evidence="1">
    <location>
        <begin position="72"/>
        <end position="82"/>
    </location>
</feature>
<gene>
    <name evidence="2" type="ORF">CLG94_00985</name>
</gene>
<comment type="caution">
    <text evidence="2">The sequence shown here is derived from an EMBL/GenBank/DDBJ whole genome shotgun (WGS) entry which is preliminary data.</text>
</comment>
<protein>
    <submittedName>
        <fullName evidence="2">Uncharacterized protein</fullName>
    </submittedName>
</protein>
<reference evidence="2 3" key="1">
    <citation type="submission" date="2017-09" db="EMBL/GenBank/DDBJ databases">
        <title>Bloom of a denitrifying methanotroph, Candidatus Methylomirabilis limnetica, in a deep stratified lake.</title>
        <authorList>
            <person name="Graf J.S."/>
            <person name="Marchant H.K."/>
            <person name="Tienken D."/>
            <person name="Hach P.F."/>
            <person name="Brand A."/>
            <person name="Schubert C.J."/>
            <person name="Kuypers M.M."/>
            <person name="Milucka J."/>
        </authorList>
    </citation>
    <scope>NUCLEOTIDE SEQUENCE [LARGE SCALE GENOMIC DNA]</scope>
    <source>
        <strain evidence="2 3">Zug</strain>
    </source>
</reference>
<evidence type="ECO:0000256" key="1">
    <source>
        <dbReference type="SAM" id="MobiDB-lite"/>
    </source>
</evidence>
<keyword evidence="3" id="KW-1185">Reference proteome</keyword>
<dbReference type="EMBL" id="NVQC01000008">
    <property type="protein sequence ID" value="PTL37138.1"/>
    <property type="molecule type" value="Genomic_DNA"/>
</dbReference>
<dbReference type="Proteomes" id="UP000241436">
    <property type="component" value="Unassembled WGS sequence"/>
</dbReference>
<proteinExistence type="predicted"/>
<feature type="region of interest" description="Disordered" evidence="1">
    <location>
        <begin position="72"/>
        <end position="111"/>
    </location>
</feature>
<sequence length="111" mass="13030">MDESIRTRMDDTRRTLFKHFDEAVRQRLRPQLDNTKAQLDRFGQRFWSLTRFLLYDRARFYDAALAFDLEPPAERGDRDRPLPPDLQVLPQGGAGRRRRGARPVSLSAMVL</sequence>
<name>A0A2T4U1C6_9BACT</name>
<accession>A0A2T4U1C6</accession>
<evidence type="ECO:0000313" key="3">
    <source>
        <dbReference type="Proteomes" id="UP000241436"/>
    </source>
</evidence>
<organism evidence="2 3">
    <name type="scientific">Candidatus Methylomirabilis limnetica</name>
    <dbReference type="NCBI Taxonomy" id="2033718"/>
    <lineage>
        <taxon>Bacteria</taxon>
        <taxon>Candidatus Methylomirabilota</taxon>
        <taxon>Candidatus Methylomirabilia</taxon>
        <taxon>Candidatus Methylomirabilales</taxon>
        <taxon>Candidatus Methylomirabilaceae</taxon>
        <taxon>Candidatus Methylomirabilis</taxon>
    </lineage>
</organism>
<reference evidence="3" key="2">
    <citation type="journal article" date="2018" name="Environ. Microbiol.">
        <title>Bloom of a denitrifying methanotroph, 'Candidatus Methylomirabilis limnetica', in a deep stratified lake.</title>
        <authorList>
            <person name="Graf J.S."/>
            <person name="Mayr M.J."/>
            <person name="Marchant H.K."/>
            <person name="Tienken D."/>
            <person name="Hach P.F."/>
            <person name="Brand A."/>
            <person name="Schubert C.J."/>
            <person name="Kuypers M.M."/>
            <person name="Milucka J."/>
        </authorList>
    </citation>
    <scope>NUCLEOTIDE SEQUENCE [LARGE SCALE GENOMIC DNA]</scope>
    <source>
        <strain evidence="3">Zug</strain>
    </source>
</reference>
<evidence type="ECO:0000313" key="2">
    <source>
        <dbReference type="EMBL" id="PTL37138.1"/>
    </source>
</evidence>